<sequence length="132" mass="14902">MMICSEISIEYENDIVIARQKAREVSKLLEFGIVDQTRIITAVSELARNIFLYAQKGNVLFEEIFEGRKHGLKISFRDNGPGIEDVEFAMQGGYSKGRSMGLGMSGSKRLMDEFYVTSILGKGTEIIIKKWL</sequence>
<dbReference type="EMBL" id="QXDJ01000001">
    <property type="protein sequence ID" value="RII36358.1"/>
    <property type="molecule type" value="Genomic_DNA"/>
</dbReference>
<evidence type="ECO:0000259" key="1">
    <source>
        <dbReference type="SMART" id="SM00387"/>
    </source>
</evidence>
<dbReference type="InterPro" id="IPR036890">
    <property type="entry name" value="HATPase_C_sf"/>
</dbReference>
<proteinExistence type="predicted"/>
<name>A0A399ITD9_9CLOT</name>
<dbReference type="CDD" id="cd16934">
    <property type="entry name" value="HATPase_RsbT-like"/>
    <property type="match status" value="1"/>
</dbReference>
<protein>
    <submittedName>
        <fullName evidence="2">Anti-sigma regulatory factor</fullName>
    </submittedName>
</protein>
<dbReference type="InterPro" id="IPR003594">
    <property type="entry name" value="HATPase_dom"/>
</dbReference>
<dbReference type="Proteomes" id="UP000265930">
    <property type="component" value="Unassembled WGS sequence"/>
</dbReference>
<dbReference type="SUPFAM" id="SSF55874">
    <property type="entry name" value="ATPase domain of HSP90 chaperone/DNA topoisomerase II/histidine kinase"/>
    <property type="match status" value="1"/>
</dbReference>
<gene>
    <name evidence="2" type="ORF">D2A34_02960</name>
</gene>
<organism evidence="2 3">
    <name type="scientific">Clostridium chromiireducens</name>
    <dbReference type="NCBI Taxonomy" id="225345"/>
    <lineage>
        <taxon>Bacteria</taxon>
        <taxon>Bacillati</taxon>
        <taxon>Bacillota</taxon>
        <taxon>Clostridia</taxon>
        <taxon>Eubacteriales</taxon>
        <taxon>Clostridiaceae</taxon>
        <taxon>Clostridium</taxon>
    </lineage>
</organism>
<evidence type="ECO:0000313" key="2">
    <source>
        <dbReference type="EMBL" id="RII36358.1"/>
    </source>
</evidence>
<dbReference type="Gene3D" id="3.30.565.10">
    <property type="entry name" value="Histidine kinase-like ATPase, C-terminal domain"/>
    <property type="match status" value="1"/>
</dbReference>
<comment type="caution">
    <text evidence="2">The sequence shown here is derived from an EMBL/GenBank/DDBJ whole genome shotgun (WGS) entry which is preliminary data.</text>
</comment>
<reference evidence="2 3" key="1">
    <citation type="submission" date="2018-08" db="EMBL/GenBank/DDBJ databases">
        <title>Genome of Clostridium chromiireducens C1, DSM12136.</title>
        <authorList>
            <person name="Xing M."/>
            <person name="Wei Y."/>
            <person name="Ang E.L."/>
            <person name="Zhao H."/>
            <person name="Zhang Y."/>
        </authorList>
    </citation>
    <scope>NUCLEOTIDE SEQUENCE [LARGE SCALE GENOMIC DNA]</scope>
    <source>
        <strain evidence="2 3">C1</strain>
    </source>
</reference>
<evidence type="ECO:0000313" key="3">
    <source>
        <dbReference type="Proteomes" id="UP000265930"/>
    </source>
</evidence>
<dbReference type="RefSeq" id="WP_119365667.1">
    <property type="nucleotide sequence ID" value="NZ_QXDJ01000001.1"/>
</dbReference>
<dbReference type="AlphaFoldDB" id="A0A399ITD9"/>
<accession>A0A399ITD9</accession>
<dbReference type="SMART" id="SM00387">
    <property type="entry name" value="HATPase_c"/>
    <property type="match status" value="1"/>
</dbReference>
<feature type="domain" description="Histidine kinase/HSP90-like ATPase" evidence="1">
    <location>
        <begin position="34"/>
        <end position="132"/>
    </location>
</feature>
<dbReference type="Pfam" id="PF02518">
    <property type="entry name" value="HATPase_c"/>
    <property type="match status" value="1"/>
</dbReference>